<protein>
    <submittedName>
        <fullName evidence="1">Uncharacterized protein</fullName>
    </submittedName>
</protein>
<name>A0A1C4AAM6_BACTU</name>
<dbReference type="Proteomes" id="UP000195991">
    <property type="component" value="Unassembled WGS sequence"/>
</dbReference>
<sequence length="12" mass="1486">MIVEFVIDYIDE</sequence>
<gene>
    <name evidence="1" type="ORF">BTT61001_00685</name>
</gene>
<evidence type="ECO:0000313" key="2">
    <source>
        <dbReference type="Proteomes" id="UP000195991"/>
    </source>
</evidence>
<evidence type="ECO:0000313" key="1">
    <source>
        <dbReference type="EMBL" id="SCB91662.1"/>
    </source>
</evidence>
<dbReference type="EMBL" id="FMBI01000021">
    <property type="protein sequence ID" value="SCB91662.1"/>
    <property type="molecule type" value="Genomic_DNA"/>
</dbReference>
<organism evidence="1 2">
    <name type="scientific">Bacillus thuringiensis</name>
    <dbReference type="NCBI Taxonomy" id="1428"/>
    <lineage>
        <taxon>Bacteria</taxon>
        <taxon>Bacillati</taxon>
        <taxon>Bacillota</taxon>
        <taxon>Bacilli</taxon>
        <taxon>Bacillales</taxon>
        <taxon>Bacillaceae</taxon>
        <taxon>Bacillus</taxon>
        <taxon>Bacillus cereus group</taxon>
    </lineage>
</organism>
<accession>A0A1C4AAM6</accession>
<reference evidence="1 2" key="1">
    <citation type="submission" date="2016-08" db="EMBL/GenBank/DDBJ databases">
        <authorList>
            <person name="Seilhamer J.J."/>
        </authorList>
    </citation>
    <scope>NUCLEOTIDE SEQUENCE [LARGE SCALE GENOMIC DNA]</scope>
    <source>
        <strain evidence="1 2">IEBC_T61001</strain>
    </source>
</reference>
<proteinExistence type="predicted"/>